<evidence type="ECO:0000256" key="6">
    <source>
        <dbReference type="RuleBase" id="RU004182"/>
    </source>
</evidence>
<dbReference type="GO" id="GO:0071949">
    <property type="term" value="F:FAD binding"/>
    <property type="evidence" value="ECO:0007669"/>
    <property type="project" value="TreeGrafter"/>
</dbReference>
<dbReference type="Proteomes" id="UP000290439">
    <property type="component" value="Chromosome"/>
</dbReference>
<feature type="site" description="Electron transfer via tryptophanyl radical" evidence="5">
    <location>
        <position position="307"/>
    </location>
</feature>
<feature type="binding site" evidence="4">
    <location>
        <begin position="244"/>
        <end position="248"/>
    </location>
    <ligand>
        <name>FAD</name>
        <dbReference type="ChEBI" id="CHEBI:57692"/>
    </ligand>
</feature>
<gene>
    <name evidence="8" type="primary">phrA</name>
    <name evidence="8" type="ORF">NCTC10797_00184</name>
</gene>
<evidence type="ECO:0000256" key="5">
    <source>
        <dbReference type="PIRSR" id="PIRSR602081-2"/>
    </source>
</evidence>
<dbReference type="EMBL" id="LR215973">
    <property type="protein sequence ID" value="VFA96435.1"/>
    <property type="molecule type" value="Genomic_DNA"/>
</dbReference>
<comment type="cofactor">
    <cofactor evidence="4">
        <name>FAD</name>
        <dbReference type="ChEBI" id="CHEBI:57692"/>
    </cofactor>
    <text evidence="4">Binds 1 FAD per subunit.</text>
</comment>
<dbReference type="GO" id="GO:0006950">
    <property type="term" value="P:response to stress"/>
    <property type="evidence" value="ECO:0007669"/>
    <property type="project" value="UniProtKB-ARBA"/>
</dbReference>
<dbReference type="EC" id="4.1.99.3" evidence="8"/>
<evidence type="ECO:0000256" key="1">
    <source>
        <dbReference type="ARBA" id="ARBA00022630"/>
    </source>
</evidence>
<dbReference type="Pfam" id="PF03441">
    <property type="entry name" value="FAD_binding_7"/>
    <property type="match status" value="1"/>
</dbReference>
<dbReference type="InterPro" id="IPR005101">
    <property type="entry name" value="Cryptochr/Photolyase_FAD-bd"/>
</dbReference>
<organism evidence="8 9">
    <name type="scientific">Nocardia cyriacigeorgica</name>
    <dbReference type="NCBI Taxonomy" id="135487"/>
    <lineage>
        <taxon>Bacteria</taxon>
        <taxon>Bacillati</taxon>
        <taxon>Actinomycetota</taxon>
        <taxon>Actinomycetes</taxon>
        <taxon>Mycobacteriales</taxon>
        <taxon>Nocardiaceae</taxon>
        <taxon>Nocardia</taxon>
    </lineage>
</organism>
<evidence type="ECO:0000313" key="9">
    <source>
        <dbReference type="Proteomes" id="UP000290439"/>
    </source>
</evidence>
<evidence type="ECO:0000313" key="8">
    <source>
        <dbReference type="EMBL" id="VFA96435.1"/>
    </source>
</evidence>
<dbReference type="PANTHER" id="PTHR11455:SF9">
    <property type="entry name" value="CRYPTOCHROME CIRCADIAN CLOCK 5 ISOFORM X1"/>
    <property type="match status" value="1"/>
</dbReference>
<dbReference type="InterPro" id="IPR036134">
    <property type="entry name" value="Crypto/Photolyase_FAD-like_sf"/>
</dbReference>
<dbReference type="GO" id="GO:0006139">
    <property type="term" value="P:nucleobase-containing compound metabolic process"/>
    <property type="evidence" value="ECO:0007669"/>
    <property type="project" value="UniProtKB-ARBA"/>
</dbReference>
<dbReference type="Gene3D" id="1.25.40.80">
    <property type="match status" value="1"/>
</dbReference>
<dbReference type="PRINTS" id="PR00147">
    <property type="entry name" value="DNAPHOTLYASE"/>
</dbReference>
<dbReference type="AlphaFoldDB" id="A0A4U8VV45"/>
<keyword evidence="3 6" id="KW-0157">Chromophore</keyword>
<dbReference type="InterPro" id="IPR002081">
    <property type="entry name" value="Cryptochrome/DNA_photolyase_1"/>
</dbReference>
<dbReference type="SUPFAM" id="SSF48173">
    <property type="entry name" value="Cryptochrome/photolyase FAD-binding domain"/>
    <property type="match status" value="1"/>
</dbReference>
<dbReference type="Pfam" id="PF00875">
    <property type="entry name" value="DNA_photolyase"/>
    <property type="match status" value="1"/>
</dbReference>
<dbReference type="RefSeq" id="WP_130915599.1">
    <property type="nucleotide sequence ID" value="NZ_JADLRK010000001.1"/>
</dbReference>
<dbReference type="GO" id="GO:0003904">
    <property type="term" value="F:deoxyribodipyrimidine photo-lyase activity"/>
    <property type="evidence" value="ECO:0007669"/>
    <property type="project" value="UniProtKB-EC"/>
</dbReference>
<evidence type="ECO:0000256" key="4">
    <source>
        <dbReference type="PIRSR" id="PIRSR602081-1"/>
    </source>
</evidence>
<proteinExistence type="inferred from homology"/>
<reference evidence="8 9" key="1">
    <citation type="submission" date="2019-02" db="EMBL/GenBank/DDBJ databases">
        <authorList>
            <consortium name="Pathogen Informatics"/>
        </authorList>
    </citation>
    <scope>NUCLEOTIDE SEQUENCE [LARGE SCALE GENOMIC DNA]</scope>
    <source>
        <strain evidence="8 9">3012STDY6756504</strain>
    </source>
</reference>
<evidence type="ECO:0000256" key="3">
    <source>
        <dbReference type="ARBA" id="ARBA00022991"/>
    </source>
</evidence>
<dbReference type="SUPFAM" id="SSF52425">
    <property type="entry name" value="Cryptochrome/photolyase, N-terminal domain"/>
    <property type="match status" value="1"/>
</dbReference>
<dbReference type="GO" id="GO:0003677">
    <property type="term" value="F:DNA binding"/>
    <property type="evidence" value="ECO:0007669"/>
    <property type="project" value="TreeGrafter"/>
</dbReference>
<protein>
    <submittedName>
        <fullName evidence="8">Deoxyribodipyrimidine photo-lyase</fullName>
        <ecNumber evidence="8">4.1.99.3</ecNumber>
    </submittedName>
</protein>
<dbReference type="Gene3D" id="1.10.579.10">
    <property type="entry name" value="DNA Cyclobutane Dipyrimidine Photolyase, subunit A, domain 3"/>
    <property type="match status" value="1"/>
</dbReference>
<keyword evidence="1 4" id="KW-0285">Flavoprotein</keyword>
<dbReference type="PANTHER" id="PTHR11455">
    <property type="entry name" value="CRYPTOCHROME"/>
    <property type="match status" value="1"/>
</dbReference>
<dbReference type="InterPro" id="IPR018394">
    <property type="entry name" value="DNA_photolyase_1_CS_C"/>
</dbReference>
<dbReference type="PROSITE" id="PS51645">
    <property type="entry name" value="PHR_CRY_ALPHA_BETA"/>
    <property type="match status" value="1"/>
</dbReference>
<accession>A0A4U8VV45</accession>
<feature type="domain" description="Photolyase/cryptochrome alpha/beta" evidence="7">
    <location>
        <begin position="17"/>
        <end position="145"/>
    </location>
</feature>
<dbReference type="InterPro" id="IPR006050">
    <property type="entry name" value="DNA_photolyase_N"/>
</dbReference>
<keyword evidence="2 4" id="KW-0274">FAD</keyword>
<dbReference type="GO" id="GO:0009416">
    <property type="term" value="P:response to light stimulus"/>
    <property type="evidence" value="ECO:0007669"/>
    <property type="project" value="TreeGrafter"/>
</dbReference>
<sequence length="453" mass="49711">MNGPTDTSAAPTPAGAAPAIAVFTRDLRVEDNPVLSAAQHTGSVVVPLFVLDDELIARFAAPNRVRFLLAALTELDAELHRLGSDLVIRRGDTVLETARLAHQAAAASVHIAADVSAYSARRVRRMREELTECAVHVHGASVTAVDPGAVRPSGGGDHFAVFTPYFRRWIEARRRTPLSTPVGLGTPPVGGDRLPAAADLCHGTGSPHLNVGGPTTGRKLLRQWASRAVHDYDRRSDSLDADATSHLSPYLHFGCLSPTQVLAAVDTNTEGGHAFARQLAWRDFHHQVLAARPDAAWSDYRARRITWRSDPHAVDAWQQGRTGLPIVDAGMRQLLAEGWMPGRARLIAASFLTKTLRIDWRIGARHFLHWLVDGDLANNQLNWQWVAGTGTDTRPNRILNPLRQAARFDPDGDYVRRWIPELAELPGATIHRPWRHDVDHARYPAPIAEVPGM</sequence>
<name>A0A4U8VV45_9NOCA</name>
<feature type="binding site" evidence="4">
    <location>
        <position position="232"/>
    </location>
    <ligand>
        <name>FAD</name>
        <dbReference type="ChEBI" id="CHEBI:57692"/>
    </ligand>
</feature>
<feature type="binding site" evidence="4">
    <location>
        <begin position="373"/>
        <end position="375"/>
    </location>
    <ligand>
        <name>FAD</name>
        <dbReference type="ChEBI" id="CHEBI:57692"/>
    </ligand>
</feature>
<comment type="similarity">
    <text evidence="6">Belongs to the DNA photolyase family.</text>
</comment>
<feature type="site" description="Electron transfer via tryptophanyl radical" evidence="5">
    <location>
        <position position="383"/>
    </location>
</feature>
<evidence type="ECO:0000259" key="7">
    <source>
        <dbReference type="PROSITE" id="PS51645"/>
    </source>
</evidence>
<feature type="binding site" evidence="4">
    <location>
        <position position="275"/>
    </location>
    <ligand>
        <name>FAD</name>
        <dbReference type="ChEBI" id="CHEBI:57692"/>
    </ligand>
</feature>
<feature type="site" description="Electron transfer via tryptophanyl radical" evidence="5">
    <location>
        <position position="360"/>
    </location>
</feature>
<keyword evidence="8" id="KW-0456">Lyase</keyword>
<dbReference type="InterPro" id="IPR036155">
    <property type="entry name" value="Crypto/Photolyase_N_sf"/>
</dbReference>
<dbReference type="InterPro" id="IPR014729">
    <property type="entry name" value="Rossmann-like_a/b/a_fold"/>
</dbReference>
<dbReference type="PROSITE" id="PS00394">
    <property type="entry name" value="DNA_PHOTOLYASES_1_1"/>
    <property type="match status" value="1"/>
</dbReference>
<dbReference type="Gene3D" id="3.40.50.620">
    <property type="entry name" value="HUPs"/>
    <property type="match status" value="1"/>
</dbReference>
<evidence type="ECO:0000256" key="2">
    <source>
        <dbReference type="ARBA" id="ARBA00022827"/>
    </source>
</evidence>